<feature type="compositionally biased region" description="Polar residues" evidence="6">
    <location>
        <begin position="240"/>
        <end position="253"/>
    </location>
</feature>
<keyword evidence="5" id="KW-0067">ATP-binding</keyword>
<dbReference type="PANTHER" id="PTHR43671">
    <property type="entry name" value="SERINE/THREONINE-PROTEIN KINASE NEK"/>
    <property type="match status" value="1"/>
</dbReference>
<dbReference type="InterPro" id="IPR000719">
    <property type="entry name" value="Prot_kinase_dom"/>
</dbReference>
<keyword evidence="2" id="KW-0808">Transferase</keyword>
<dbReference type="PANTHER" id="PTHR43671:SF13">
    <property type="entry name" value="SERINE_THREONINE-PROTEIN KINASE NEK2"/>
    <property type="match status" value="1"/>
</dbReference>
<feature type="compositionally biased region" description="Polar residues" evidence="6">
    <location>
        <begin position="387"/>
        <end position="400"/>
    </location>
</feature>
<organism evidence="8 9">
    <name type="scientific">Apiosordaria backusii</name>
    <dbReference type="NCBI Taxonomy" id="314023"/>
    <lineage>
        <taxon>Eukaryota</taxon>
        <taxon>Fungi</taxon>
        <taxon>Dikarya</taxon>
        <taxon>Ascomycota</taxon>
        <taxon>Pezizomycotina</taxon>
        <taxon>Sordariomycetes</taxon>
        <taxon>Sordariomycetidae</taxon>
        <taxon>Sordariales</taxon>
        <taxon>Lasiosphaeriaceae</taxon>
        <taxon>Apiosordaria</taxon>
    </lineage>
</organism>
<name>A0AA40DZG9_9PEZI</name>
<evidence type="ECO:0000256" key="1">
    <source>
        <dbReference type="ARBA" id="ARBA00012513"/>
    </source>
</evidence>
<accession>A0AA40DZG9</accession>
<dbReference type="Pfam" id="PF00069">
    <property type="entry name" value="Pkinase"/>
    <property type="match status" value="1"/>
</dbReference>
<gene>
    <name evidence="8" type="ORF">B0T21DRAFT_51404</name>
</gene>
<protein>
    <recommendedName>
        <fullName evidence="1">non-specific serine/threonine protein kinase</fullName>
        <ecNumber evidence="1">2.7.11.1</ecNumber>
    </recommendedName>
</protein>
<dbReference type="InterPro" id="IPR011009">
    <property type="entry name" value="Kinase-like_dom_sf"/>
</dbReference>
<dbReference type="GO" id="GO:0005524">
    <property type="term" value="F:ATP binding"/>
    <property type="evidence" value="ECO:0007669"/>
    <property type="project" value="UniProtKB-KW"/>
</dbReference>
<feature type="region of interest" description="Disordered" evidence="6">
    <location>
        <begin position="320"/>
        <end position="407"/>
    </location>
</feature>
<evidence type="ECO:0000313" key="8">
    <source>
        <dbReference type="EMBL" id="KAK0721400.1"/>
    </source>
</evidence>
<evidence type="ECO:0000256" key="6">
    <source>
        <dbReference type="SAM" id="MobiDB-lite"/>
    </source>
</evidence>
<keyword evidence="3" id="KW-0547">Nucleotide-binding</keyword>
<dbReference type="EMBL" id="JAUKTV010000012">
    <property type="protein sequence ID" value="KAK0721400.1"/>
    <property type="molecule type" value="Genomic_DNA"/>
</dbReference>
<dbReference type="Proteomes" id="UP001172159">
    <property type="component" value="Unassembled WGS sequence"/>
</dbReference>
<dbReference type="Gene3D" id="1.10.510.10">
    <property type="entry name" value="Transferase(Phosphotransferase) domain 1"/>
    <property type="match status" value="1"/>
</dbReference>
<evidence type="ECO:0000256" key="2">
    <source>
        <dbReference type="ARBA" id="ARBA00022679"/>
    </source>
</evidence>
<reference evidence="8" key="1">
    <citation type="submission" date="2023-06" db="EMBL/GenBank/DDBJ databases">
        <title>Genome-scale phylogeny and comparative genomics of the fungal order Sordariales.</title>
        <authorList>
            <consortium name="Lawrence Berkeley National Laboratory"/>
            <person name="Hensen N."/>
            <person name="Bonometti L."/>
            <person name="Westerberg I."/>
            <person name="Brannstrom I.O."/>
            <person name="Guillou S."/>
            <person name="Cros-Aarteil S."/>
            <person name="Calhoun S."/>
            <person name="Haridas S."/>
            <person name="Kuo A."/>
            <person name="Mondo S."/>
            <person name="Pangilinan J."/>
            <person name="Riley R."/>
            <person name="Labutti K."/>
            <person name="Andreopoulos B."/>
            <person name="Lipzen A."/>
            <person name="Chen C."/>
            <person name="Yanf M."/>
            <person name="Daum C."/>
            <person name="Ng V."/>
            <person name="Clum A."/>
            <person name="Steindorff A."/>
            <person name="Ohm R."/>
            <person name="Martin F."/>
            <person name="Silar P."/>
            <person name="Natvig D."/>
            <person name="Lalanne C."/>
            <person name="Gautier V."/>
            <person name="Ament-Velasquez S.L."/>
            <person name="Kruys A."/>
            <person name="Hutchinson M.I."/>
            <person name="Powell A.J."/>
            <person name="Barry K."/>
            <person name="Miller A.N."/>
            <person name="Grigoriev I.V."/>
            <person name="Debuchy R."/>
            <person name="Gladieux P."/>
            <person name="Thoren M.H."/>
            <person name="Johannesson H."/>
        </authorList>
    </citation>
    <scope>NUCLEOTIDE SEQUENCE</scope>
    <source>
        <strain evidence="8">CBS 540.89</strain>
    </source>
</reference>
<feature type="region of interest" description="Disordered" evidence="6">
    <location>
        <begin position="284"/>
        <end position="307"/>
    </location>
</feature>
<evidence type="ECO:0000256" key="5">
    <source>
        <dbReference type="ARBA" id="ARBA00022840"/>
    </source>
</evidence>
<dbReference type="InterPro" id="IPR050660">
    <property type="entry name" value="NEK_Ser/Thr_kinase"/>
</dbReference>
<feature type="domain" description="Protein kinase" evidence="7">
    <location>
        <begin position="1"/>
        <end position="201"/>
    </location>
</feature>
<dbReference type="GO" id="GO:0004674">
    <property type="term" value="F:protein serine/threonine kinase activity"/>
    <property type="evidence" value="ECO:0007669"/>
    <property type="project" value="UniProtKB-EC"/>
</dbReference>
<dbReference type="PROSITE" id="PS50011">
    <property type="entry name" value="PROTEIN_KINASE_DOM"/>
    <property type="match status" value="1"/>
</dbReference>
<evidence type="ECO:0000256" key="4">
    <source>
        <dbReference type="ARBA" id="ARBA00022777"/>
    </source>
</evidence>
<dbReference type="EC" id="2.7.11.1" evidence="1"/>
<dbReference type="SUPFAM" id="SSF56112">
    <property type="entry name" value="Protein kinase-like (PK-like)"/>
    <property type="match status" value="1"/>
</dbReference>
<dbReference type="AlphaFoldDB" id="A0AA40DZG9"/>
<feature type="compositionally biased region" description="Polar residues" evidence="6">
    <location>
        <begin position="334"/>
        <end position="351"/>
    </location>
</feature>
<comment type="caution">
    <text evidence="8">The sequence shown here is derived from an EMBL/GenBank/DDBJ whole genome shotgun (WGS) entry which is preliminary data.</text>
</comment>
<keyword evidence="4 8" id="KW-0418">Kinase</keyword>
<evidence type="ECO:0000313" key="9">
    <source>
        <dbReference type="Proteomes" id="UP001172159"/>
    </source>
</evidence>
<evidence type="ECO:0000259" key="7">
    <source>
        <dbReference type="PROSITE" id="PS50011"/>
    </source>
</evidence>
<keyword evidence="9" id="KW-1185">Reference proteome</keyword>
<feature type="region of interest" description="Disordered" evidence="6">
    <location>
        <begin position="226"/>
        <end position="253"/>
    </location>
</feature>
<evidence type="ECO:0000256" key="3">
    <source>
        <dbReference type="ARBA" id="ARBA00022741"/>
    </source>
</evidence>
<proteinExistence type="predicted"/>
<sequence>MFSLLQGLTILHNLDKDVTNSILRGIHQDLKPTNIFVFQAHTGKLGYKYRFKIGDFGLSSIRRRKAIHPDNKGTKMYGAPELTTSVLDLQDLDFGATNKVDIWSMGCIYYEMLVWITCGQRGRDEFLSMRVNEGGSEAAFHNHTEDLSALDDMLKLLLSRRRIFDHLTEPIAERIQCSMLCFEPKDRLAARFLLTEFKKVLEKAKSVEKGAVSAETPVSGSGFQYEQQFQGRHDHPRTPQPRSADNSRVSSLRSSALGYHPDTASIQTPQDSFGITMTSDLNSREATHARQSAPGRARGQAPHLTLQTTGPWQEMTTFETQLPPTRTVTRHETNVSPSTNRHNPGNRTRPSPGNHRVSAPAGTSDRSPRQSKHLALRPFSTDPAGSAGSSGQSLVANSGQFPDGGKWPDDPRVWDILRYKKEKKAKLLPDDFKLPGQEIALDYQGGREQVRLHACVYFVVSSLTGRRSLYLMTPKA</sequence>